<evidence type="ECO:0000313" key="1">
    <source>
        <dbReference type="EMBL" id="KAJ2797889.1"/>
    </source>
</evidence>
<dbReference type="GO" id="GO:0005829">
    <property type="term" value="C:cytosol"/>
    <property type="evidence" value="ECO:0007669"/>
    <property type="project" value="TreeGrafter"/>
</dbReference>
<dbReference type="GO" id="GO:0043248">
    <property type="term" value="P:proteasome assembly"/>
    <property type="evidence" value="ECO:0007669"/>
    <property type="project" value="InterPro"/>
</dbReference>
<dbReference type="SUPFAM" id="SSF48371">
    <property type="entry name" value="ARM repeat"/>
    <property type="match status" value="1"/>
</dbReference>
<name>A0A9W8LSJ5_9FUNG</name>
<dbReference type="Pfam" id="PF10508">
    <property type="entry name" value="Proteasom_PSMB"/>
    <property type="match status" value="1"/>
</dbReference>
<dbReference type="PANTHER" id="PTHR13554">
    <property type="entry name" value="26S PROTEASOME NON-ATPASE REGULATORY SUBUNIT 5-RELATED"/>
    <property type="match status" value="1"/>
</dbReference>
<evidence type="ECO:0000313" key="2">
    <source>
        <dbReference type="Proteomes" id="UP001140094"/>
    </source>
</evidence>
<evidence type="ECO:0008006" key="3">
    <source>
        <dbReference type="Google" id="ProtNLM"/>
    </source>
</evidence>
<proteinExistence type="predicted"/>
<reference evidence="1" key="1">
    <citation type="submission" date="2022-07" db="EMBL/GenBank/DDBJ databases">
        <title>Phylogenomic reconstructions and comparative analyses of Kickxellomycotina fungi.</title>
        <authorList>
            <person name="Reynolds N.K."/>
            <person name="Stajich J.E."/>
            <person name="Barry K."/>
            <person name="Grigoriev I.V."/>
            <person name="Crous P."/>
            <person name="Smith M.E."/>
        </authorList>
    </citation>
    <scope>NUCLEOTIDE SEQUENCE</scope>
    <source>
        <strain evidence="1">NRRL 1565</strain>
    </source>
</reference>
<protein>
    <recommendedName>
        <fullName evidence="3">26S proteasome non-ATPase regulatory subunit 5</fullName>
    </recommendedName>
</protein>
<dbReference type="InterPro" id="IPR019538">
    <property type="entry name" value="PSMD5"/>
</dbReference>
<dbReference type="InterPro" id="IPR016024">
    <property type="entry name" value="ARM-type_fold"/>
</dbReference>
<dbReference type="PANTHER" id="PTHR13554:SF10">
    <property type="entry name" value="26S PROTEASOME NON-ATPASE REGULATORY SUBUNIT 5"/>
    <property type="match status" value="1"/>
</dbReference>
<dbReference type="EMBL" id="JANBUO010001524">
    <property type="protein sequence ID" value="KAJ2797889.1"/>
    <property type="molecule type" value="Genomic_DNA"/>
</dbReference>
<keyword evidence="2" id="KW-1185">Reference proteome</keyword>
<gene>
    <name evidence="1" type="ORF">H4R20_005024</name>
</gene>
<dbReference type="OrthoDB" id="10250600at2759"/>
<dbReference type="AlphaFoldDB" id="A0A9W8LSJ5"/>
<dbReference type="InterPro" id="IPR011989">
    <property type="entry name" value="ARM-like"/>
</dbReference>
<comment type="caution">
    <text evidence="1">The sequence shown here is derived from an EMBL/GenBank/DDBJ whole genome shotgun (WGS) entry which is preliminary data.</text>
</comment>
<sequence>MSDKEYARNIKQVCELLQSEPTPDVIQRLRDAFDNLSKQLRTGPFLEVFEATISNIPFSALFSLLTAPDNRLIVTVAEVTAQLLRPLNWTMVHETFEEYIIQGLDHPHPVVKSLVLNQFLKCEQKTDPFSSKYGPHIWQCLEGKGDSDTTKLAKKVLEHLCAIDMCLDYLLSEKSMQTIKTLLSGDESQRFRVYDVVVAAIKQSDSVFEFFRQEGVVDLLLKEAETNDVLVAMNFYELIPALCTSSVPFDYLDTAGVFDKALAQIRSAKIEETATSSLTRMSALKLFVRTANAGGISPAKFLEKYAIVPELTELMLLPDPRSDIKTTAIACLGTIGSSSEALEYLGSEKAALEALVSVYNSSLADLRIECLRTISCIFGYSATPSGTASQICYELYTKLDNGKFLVGLTKEIMKGFEESCIAGFSVIQKMALHAWGVHEIASYQNIVNFLLMRDPSRVKTAQQWQFAVIESIVNSPDAKKEFDGETLAQLSRYAREGPYYIGSAPRVALQGST</sequence>
<accession>A0A9W8LSJ5</accession>
<dbReference type="Gene3D" id="1.25.10.10">
    <property type="entry name" value="Leucine-rich Repeat Variant"/>
    <property type="match status" value="1"/>
</dbReference>
<dbReference type="Proteomes" id="UP001140094">
    <property type="component" value="Unassembled WGS sequence"/>
</dbReference>
<organism evidence="1 2">
    <name type="scientific">Coemansia guatemalensis</name>
    <dbReference type="NCBI Taxonomy" id="2761395"/>
    <lineage>
        <taxon>Eukaryota</taxon>
        <taxon>Fungi</taxon>
        <taxon>Fungi incertae sedis</taxon>
        <taxon>Zoopagomycota</taxon>
        <taxon>Kickxellomycotina</taxon>
        <taxon>Kickxellomycetes</taxon>
        <taxon>Kickxellales</taxon>
        <taxon>Kickxellaceae</taxon>
        <taxon>Coemansia</taxon>
    </lineage>
</organism>